<accession>A0A0B2UNA8</accession>
<gene>
    <name evidence="1" type="ORF">Tcan_03152</name>
</gene>
<dbReference type="PANTHER" id="PTHR35373:SF4">
    <property type="entry name" value="PEPTIDASE_M16_M DOMAIN-CONTAINING PROTEIN"/>
    <property type="match status" value="1"/>
</dbReference>
<dbReference type="AlphaFoldDB" id="A0A0B2UNA8"/>
<dbReference type="Proteomes" id="UP000031036">
    <property type="component" value="Unassembled WGS sequence"/>
</dbReference>
<reference evidence="1 2" key="1">
    <citation type="submission" date="2014-11" db="EMBL/GenBank/DDBJ databases">
        <title>Genetic blueprint of the zoonotic pathogen Toxocara canis.</title>
        <authorList>
            <person name="Zhu X.-Q."/>
            <person name="Korhonen P.K."/>
            <person name="Cai H."/>
            <person name="Young N.D."/>
            <person name="Nejsum P."/>
            <person name="von Samson-Himmelstjerna G."/>
            <person name="Boag P.R."/>
            <person name="Tan P."/>
            <person name="Li Q."/>
            <person name="Min J."/>
            <person name="Yang Y."/>
            <person name="Wang X."/>
            <person name="Fang X."/>
            <person name="Hall R.S."/>
            <person name="Hofmann A."/>
            <person name="Sternberg P.W."/>
            <person name="Jex A.R."/>
            <person name="Gasser R.B."/>
        </authorList>
    </citation>
    <scope>NUCLEOTIDE SEQUENCE [LARGE SCALE GENOMIC DNA]</scope>
    <source>
        <strain evidence="1">PN_DK_2014</strain>
    </source>
</reference>
<name>A0A0B2UNA8_TOXCA</name>
<proteinExistence type="predicted"/>
<organism evidence="1 2">
    <name type="scientific">Toxocara canis</name>
    <name type="common">Canine roundworm</name>
    <dbReference type="NCBI Taxonomy" id="6265"/>
    <lineage>
        <taxon>Eukaryota</taxon>
        <taxon>Metazoa</taxon>
        <taxon>Ecdysozoa</taxon>
        <taxon>Nematoda</taxon>
        <taxon>Chromadorea</taxon>
        <taxon>Rhabditida</taxon>
        <taxon>Spirurina</taxon>
        <taxon>Ascaridomorpha</taxon>
        <taxon>Ascaridoidea</taxon>
        <taxon>Toxocaridae</taxon>
        <taxon>Toxocara</taxon>
    </lineage>
</organism>
<protein>
    <submittedName>
        <fullName evidence="1">Uncharacterized protein</fullName>
    </submittedName>
</protein>
<dbReference type="OMA" id="YWALDVK"/>
<evidence type="ECO:0000313" key="2">
    <source>
        <dbReference type="Proteomes" id="UP000031036"/>
    </source>
</evidence>
<keyword evidence="2" id="KW-1185">Reference proteome</keyword>
<dbReference type="EMBL" id="JPKZ01003249">
    <property type="protein sequence ID" value="KHN72501.1"/>
    <property type="molecule type" value="Genomic_DNA"/>
</dbReference>
<dbReference type="PANTHER" id="PTHR35373">
    <property type="entry name" value="PROTEIN CBG16894"/>
    <property type="match status" value="1"/>
</dbReference>
<evidence type="ECO:0000313" key="1">
    <source>
        <dbReference type="EMBL" id="KHN72501.1"/>
    </source>
</evidence>
<sequence length="94" mass="10680">MIPIDNIRVLRFESQDCGKYSATKTWGMAQMPIWWASDVTRCISSKVRKKRANIVIDTDSDPKHGFTVIDLDAFMDAVKSLIDYTVIIVDSINL</sequence>
<dbReference type="OrthoDB" id="5511455at2759"/>
<comment type="caution">
    <text evidence="1">The sequence shown here is derived from an EMBL/GenBank/DDBJ whole genome shotgun (WGS) entry which is preliminary data.</text>
</comment>